<evidence type="ECO:0000313" key="3">
    <source>
        <dbReference type="Proteomes" id="UP001241472"/>
    </source>
</evidence>
<feature type="region of interest" description="Disordered" evidence="1">
    <location>
        <begin position="131"/>
        <end position="193"/>
    </location>
</feature>
<evidence type="ECO:0000256" key="1">
    <source>
        <dbReference type="SAM" id="MobiDB-lite"/>
    </source>
</evidence>
<reference evidence="2 3" key="1">
    <citation type="submission" date="2023-07" db="EMBL/GenBank/DDBJ databases">
        <title>Sorghum-associated microbial communities from plants grown in Nebraska, USA.</title>
        <authorList>
            <person name="Schachtman D."/>
        </authorList>
    </citation>
    <scope>NUCLEOTIDE SEQUENCE [LARGE SCALE GENOMIC DNA]</scope>
    <source>
        <strain evidence="2 3">DS1307</strain>
    </source>
</reference>
<dbReference type="RefSeq" id="WP_306840019.1">
    <property type="nucleotide sequence ID" value="NZ_JAUSRF010000028.1"/>
</dbReference>
<proteinExistence type="predicted"/>
<accession>A0ABT9Q238</accession>
<feature type="compositionally biased region" description="Low complexity" evidence="1">
    <location>
        <begin position="179"/>
        <end position="193"/>
    </location>
</feature>
<gene>
    <name evidence="2" type="ORF">J2T09_005302</name>
</gene>
<name>A0ABT9Q238_9HYPH</name>
<organism evidence="2 3">
    <name type="scientific">Neorhizobium huautlense</name>
    <dbReference type="NCBI Taxonomy" id="67774"/>
    <lineage>
        <taxon>Bacteria</taxon>
        <taxon>Pseudomonadati</taxon>
        <taxon>Pseudomonadota</taxon>
        <taxon>Alphaproteobacteria</taxon>
        <taxon>Hyphomicrobiales</taxon>
        <taxon>Rhizobiaceae</taxon>
        <taxon>Rhizobium/Agrobacterium group</taxon>
        <taxon>Neorhizobium</taxon>
    </lineage>
</organism>
<feature type="compositionally biased region" description="Low complexity" evidence="1">
    <location>
        <begin position="146"/>
        <end position="161"/>
    </location>
</feature>
<dbReference type="EMBL" id="JAUSRF010000028">
    <property type="protein sequence ID" value="MDP9840515.1"/>
    <property type="molecule type" value="Genomic_DNA"/>
</dbReference>
<sequence length="193" mass="20720">MFLPLRILALFLGRFRRIDTFVEAAVIIVIQHGPVGLFDRFRSFYFSFFSQQVRWQNVSGKGRLSKERTPRGWVVFNWNGARAMETKDNPTVVENATDARQGRTGLPVLTILAAALILAGIAWAGAEWWGEATDPPAEQTGAAGQPKKSAPSSPAPTSGTGNTAPTDTTPHSQSGTGGPVPTTNPTGTTTEKP</sequence>
<dbReference type="Proteomes" id="UP001241472">
    <property type="component" value="Unassembled WGS sequence"/>
</dbReference>
<evidence type="ECO:0000313" key="2">
    <source>
        <dbReference type="EMBL" id="MDP9840515.1"/>
    </source>
</evidence>
<feature type="compositionally biased region" description="Polar residues" evidence="1">
    <location>
        <begin position="162"/>
        <end position="174"/>
    </location>
</feature>
<protein>
    <submittedName>
        <fullName evidence="2">Uncharacterized protein</fullName>
    </submittedName>
</protein>
<comment type="caution">
    <text evidence="2">The sequence shown here is derived from an EMBL/GenBank/DDBJ whole genome shotgun (WGS) entry which is preliminary data.</text>
</comment>
<keyword evidence="3" id="KW-1185">Reference proteome</keyword>